<protein>
    <submittedName>
        <fullName evidence="2">Uncharacterized protein</fullName>
    </submittedName>
</protein>
<dbReference type="Proteomes" id="UP000026962">
    <property type="component" value="Chromosome 1"/>
</dbReference>
<keyword evidence="3" id="KW-1185">Reference proteome</keyword>
<accession>A0A0E0JIZ4</accession>
<organism evidence="2">
    <name type="scientific">Oryza punctata</name>
    <name type="common">Red rice</name>
    <dbReference type="NCBI Taxonomy" id="4537"/>
    <lineage>
        <taxon>Eukaryota</taxon>
        <taxon>Viridiplantae</taxon>
        <taxon>Streptophyta</taxon>
        <taxon>Embryophyta</taxon>
        <taxon>Tracheophyta</taxon>
        <taxon>Spermatophyta</taxon>
        <taxon>Magnoliopsida</taxon>
        <taxon>Liliopsida</taxon>
        <taxon>Poales</taxon>
        <taxon>Poaceae</taxon>
        <taxon>BOP clade</taxon>
        <taxon>Oryzoideae</taxon>
        <taxon>Oryzeae</taxon>
        <taxon>Oryzinae</taxon>
        <taxon>Oryza</taxon>
    </lineage>
</organism>
<dbReference type="AlphaFoldDB" id="A0A0E0JIZ4"/>
<name>A0A0E0JIZ4_ORYPU</name>
<dbReference type="Gramene" id="OPUNC01G16610.1">
    <property type="protein sequence ID" value="OPUNC01G16610.1"/>
    <property type="gene ID" value="OPUNC01G16610"/>
</dbReference>
<dbReference type="HOGENOM" id="CLU_617351_0_0_1"/>
<reference evidence="2" key="2">
    <citation type="submission" date="2018-05" db="EMBL/GenBank/DDBJ databases">
        <title>OpunRS2 (Oryza punctata Reference Sequence Version 2).</title>
        <authorList>
            <person name="Zhang J."/>
            <person name="Kudrna D."/>
            <person name="Lee S."/>
            <person name="Talag J."/>
            <person name="Welchert J."/>
            <person name="Wing R.A."/>
        </authorList>
    </citation>
    <scope>NUCLEOTIDE SEQUENCE [LARGE SCALE GENOMIC DNA]</scope>
</reference>
<proteinExistence type="predicted"/>
<feature type="region of interest" description="Disordered" evidence="1">
    <location>
        <begin position="212"/>
        <end position="235"/>
    </location>
</feature>
<evidence type="ECO:0000256" key="1">
    <source>
        <dbReference type="SAM" id="MobiDB-lite"/>
    </source>
</evidence>
<sequence>MLQHYHGMHRYLALHRAEKVHLSVIFSAGLSGNIPKHVMVSIRLTEEIKERERESMFVSIDSITRKKNVDSVKVYMGSCDMGGKKRKSGSGLWLAMASWFARFGSKMVASSGSAGGRAGYDAAGEMGLWVALPLFTSSSRQRNAREKDTVGDSALDGVDAWPRRVGGPRRKRHRVLADSGACTECHRRIVIVIPAVVDHLRPRRRTTKIASTFPSRRSKNHGRRQRECVEEEEKEKTSTRVPLAAQVAAATIVAEAAVVGAKTPSVMSTKVCNMITAWSVPLLEPRPNIKHLVCVSLGESTMSMSVVKVTFSTTSSSMESIDVSAHVTTAATVRLETTLGLEQFVEHLVGARGDDATSDRDGGALRMAVVALMMKEEEEKEKRLTRVPPVAKVALVSSNSTSTTIPRTITACATSLNNKITVRFTKLGWDHTPAEVRDPQQRAA</sequence>
<dbReference type="EnsemblPlants" id="OPUNC01G16610.1">
    <property type="protein sequence ID" value="OPUNC01G16610.1"/>
    <property type="gene ID" value="OPUNC01G16610"/>
</dbReference>
<evidence type="ECO:0000313" key="3">
    <source>
        <dbReference type="Proteomes" id="UP000026962"/>
    </source>
</evidence>
<evidence type="ECO:0000313" key="2">
    <source>
        <dbReference type="EnsemblPlants" id="OPUNC01G16610.1"/>
    </source>
</evidence>
<reference evidence="2" key="1">
    <citation type="submission" date="2015-04" db="UniProtKB">
        <authorList>
            <consortium name="EnsemblPlants"/>
        </authorList>
    </citation>
    <scope>IDENTIFICATION</scope>
</reference>